<dbReference type="Pfam" id="PF00168">
    <property type="entry name" value="C2"/>
    <property type="match status" value="2"/>
</dbReference>
<dbReference type="FunFam" id="2.60.40.150:FF:000100">
    <property type="entry name" value="Extended synaptotagmin-2"/>
    <property type="match status" value="1"/>
</dbReference>
<keyword evidence="10" id="KW-0446">Lipid-binding</keyword>
<dbReference type="InterPro" id="IPR035892">
    <property type="entry name" value="C2_domain_sf"/>
</dbReference>
<dbReference type="GO" id="GO:0006869">
    <property type="term" value="P:lipid transport"/>
    <property type="evidence" value="ECO:0007669"/>
    <property type="project" value="UniProtKB-KW"/>
</dbReference>
<dbReference type="FunFam" id="2.60.40.150:FF:000135">
    <property type="entry name" value="Plant synaptotagmin"/>
    <property type="match status" value="1"/>
</dbReference>
<evidence type="ECO:0000256" key="2">
    <source>
        <dbReference type="ARBA" id="ARBA00006996"/>
    </source>
</evidence>
<dbReference type="PRINTS" id="PR00360">
    <property type="entry name" value="C2DOMAIN"/>
</dbReference>
<evidence type="ECO:0000256" key="8">
    <source>
        <dbReference type="ARBA" id="ARBA00022989"/>
    </source>
</evidence>
<comment type="function">
    <text evidence="12">May be involved in membrane trafficking.</text>
</comment>
<dbReference type="SUPFAM" id="SSF49562">
    <property type="entry name" value="C2 domain (Calcium/lipid-binding domain, CaLB)"/>
    <property type="match status" value="2"/>
</dbReference>
<evidence type="ECO:0000256" key="5">
    <source>
        <dbReference type="ARBA" id="ARBA00022723"/>
    </source>
</evidence>
<evidence type="ECO:0000256" key="3">
    <source>
        <dbReference type="ARBA" id="ARBA00022448"/>
    </source>
</evidence>
<evidence type="ECO:0000256" key="12">
    <source>
        <dbReference type="ARBA" id="ARBA00058920"/>
    </source>
</evidence>
<dbReference type="CDD" id="cd00030">
    <property type="entry name" value="C2"/>
    <property type="match status" value="2"/>
</dbReference>
<dbReference type="AlphaFoldDB" id="A0A165ZZG5"/>
<accession>A0A165ZZG5</accession>
<keyword evidence="9" id="KW-0445">Lipid transport</keyword>
<keyword evidence="5" id="KW-0479">Metal-binding</keyword>
<evidence type="ECO:0000256" key="11">
    <source>
        <dbReference type="ARBA" id="ARBA00023136"/>
    </source>
</evidence>
<gene>
    <name evidence="14" type="ORF">DCAR_009331</name>
</gene>
<dbReference type="PROSITE" id="PS50004">
    <property type="entry name" value="C2"/>
    <property type="match status" value="2"/>
</dbReference>
<dbReference type="OMA" id="CENPREG"/>
<comment type="subcellular location">
    <subcellularLocation>
        <location evidence="1">Membrane</location>
        <topology evidence="1">Single-pass membrane protein</topology>
    </subcellularLocation>
</comment>
<dbReference type="Gene3D" id="2.60.40.150">
    <property type="entry name" value="C2 domain"/>
    <property type="match status" value="2"/>
</dbReference>
<comment type="similarity">
    <text evidence="2">Belongs to the synaptotagmin family.</text>
</comment>
<comment type="caution">
    <text evidence="14">The sequence shown here is derived from an EMBL/GenBank/DDBJ whole genome shotgun (WGS) entry which is preliminary data.</text>
</comment>
<evidence type="ECO:0000256" key="1">
    <source>
        <dbReference type="ARBA" id="ARBA00004167"/>
    </source>
</evidence>
<dbReference type="SMART" id="SM00239">
    <property type="entry name" value="C2"/>
    <property type="match status" value="2"/>
</dbReference>
<evidence type="ECO:0000256" key="10">
    <source>
        <dbReference type="ARBA" id="ARBA00023121"/>
    </source>
</evidence>
<reference evidence="14" key="1">
    <citation type="journal article" date="2016" name="Nat. Genet.">
        <title>A high-quality carrot genome assembly provides new insights into carotenoid accumulation and asterid genome evolution.</title>
        <authorList>
            <person name="Iorizzo M."/>
            <person name="Ellison S."/>
            <person name="Senalik D."/>
            <person name="Zeng P."/>
            <person name="Satapoomin P."/>
            <person name="Huang J."/>
            <person name="Bowman M."/>
            <person name="Iovene M."/>
            <person name="Sanseverino W."/>
            <person name="Cavagnaro P."/>
            <person name="Yildiz M."/>
            <person name="Macko-Podgorni A."/>
            <person name="Moranska E."/>
            <person name="Grzebelus E."/>
            <person name="Grzebelus D."/>
            <person name="Ashrafi H."/>
            <person name="Zheng Z."/>
            <person name="Cheng S."/>
            <person name="Spooner D."/>
            <person name="Van Deynze A."/>
            <person name="Simon P."/>
        </authorList>
    </citation>
    <scope>NUCLEOTIDE SEQUENCE [LARGE SCALE GENOMIC DNA]</scope>
    <source>
        <tissue evidence="14">Leaf</tissue>
    </source>
</reference>
<dbReference type="PANTHER" id="PTHR10774:SF149">
    <property type="entry name" value="SYNAPTOTAGMIN-5"/>
    <property type="match status" value="1"/>
</dbReference>
<feature type="domain" description="C2" evidence="13">
    <location>
        <begin position="211"/>
        <end position="331"/>
    </location>
</feature>
<keyword evidence="3" id="KW-0813">Transport</keyword>
<dbReference type="GO" id="GO:0005783">
    <property type="term" value="C:endoplasmic reticulum"/>
    <property type="evidence" value="ECO:0007669"/>
    <property type="project" value="TreeGrafter"/>
</dbReference>
<evidence type="ECO:0000259" key="13">
    <source>
        <dbReference type="PROSITE" id="PS50004"/>
    </source>
</evidence>
<evidence type="ECO:0000256" key="7">
    <source>
        <dbReference type="ARBA" id="ARBA00022837"/>
    </source>
</evidence>
<evidence type="ECO:0000256" key="6">
    <source>
        <dbReference type="ARBA" id="ARBA00022737"/>
    </source>
</evidence>
<dbReference type="InterPro" id="IPR000008">
    <property type="entry name" value="C2_dom"/>
</dbReference>
<dbReference type="PANTHER" id="PTHR10774">
    <property type="entry name" value="EXTENDED SYNAPTOTAGMIN-RELATED"/>
    <property type="match status" value="1"/>
</dbReference>
<dbReference type="GO" id="GO:0016020">
    <property type="term" value="C:membrane"/>
    <property type="evidence" value="ECO:0007669"/>
    <property type="project" value="UniProtKB-SubCell"/>
</dbReference>
<dbReference type="GO" id="GO:0008289">
    <property type="term" value="F:lipid binding"/>
    <property type="evidence" value="ECO:0007669"/>
    <property type="project" value="UniProtKB-KW"/>
</dbReference>
<keyword evidence="6" id="KW-0677">Repeat</keyword>
<evidence type="ECO:0000313" key="14">
    <source>
        <dbReference type="EMBL" id="KZN00577.1"/>
    </source>
</evidence>
<evidence type="ECO:0000256" key="4">
    <source>
        <dbReference type="ARBA" id="ARBA00022692"/>
    </source>
</evidence>
<keyword evidence="7" id="KW-0106">Calcium</keyword>
<protein>
    <recommendedName>
        <fullName evidence="13">C2 domain-containing protein</fullName>
    </recommendedName>
</protein>
<keyword evidence="4" id="KW-0812">Transmembrane</keyword>
<keyword evidence="8" id="KW-1133">Transmembrane helix</keyword>
<keyword evidence="11" id="KW-0472">Membrane</keyword>
<proteinExistence type="inferred from homology"/>
<dbReference type="STRING" id="79200.A0A165ZZG5"/>
<feature type="domain" description="C2" evidence="13">
    <location>
        <begin position="30"/>
        <end position="151"/>
    </location>
</feature>
<dbReference type="InterPro" id="IPR045050">
    <property type="entry name" value="Synaptotagmin_plant"/>
</dbReference>
<evidence type="ECO:0000256" key="9">
    <source>
        <dbReference type="ARBA" id="ARBA00023055"/>
    </source>
</evidence>
<dbReference type="EMBL" id="LNRQ01000003">
    <property type="protein sequence ID" value="KZN00577.1"/>
    <property type="molecule type" value="Genomic_DNA"/>
</dbReference>
<name>A0A165ZZG5_DAUCS</name>
<organism evidence="14">
    <name type="scientific">Daucus carota subsp. sativus</name>
    <name type="common">Carrot</name>
    <dbReference type="NCBI Taxonomy" id="79200"/>
    <lineage>
        <taxon>Eukaryota</taxon>
        <taxon>Viridiplantae</taxon>
        <taxon>Streptophyta</taxon>
        <taxon>Embryophyta</taxon>
        <taxon>Tracheophyta</taxon>
        <taxon>Spermatophyta</taxon>
        <taxon>Magnoliopsida</taxon>
        <taxon>eudicotyledons</taxon>
        <taxon>Gunneridae</taxon>
        <taxon>Pentapetalae</taxon>
        <taxon>asterids</taxon>
        <taxon>campanulids</taxon>
        <taxon>Apiales</taxon>
        <taxon>Apiaceae</taxon>
        <taxon>Apioideae</taxon>
        <taxon>Scandiceae</taxon>
        <taxon>Daucinae</taxon>
        <taxon>Daucus</taxon>
        <taxon>Daucus sect. Daucus</taxon>
    </lineage>
</organism>
<dbReference type="Gramene" id="KZN00577">
    <property type="protein sequence ID" value="KZN00577"/>
    <property type="gene ID" value="DCAR_009331"/>
</dbReference>
<sequence>MVSLIRSCQNSYTQTTIRDAVEDSITWPVRIVIPIIPGDYSDLELKPVGRLEVKLVQAKELTNKDIIGKSDPYAVLYVRPIRSRTKTSKTISNQLNPVWNEHFEFIVEDASTQHLVVKIFDDEGLQASELIGCAQIRLSEIEPGKVKDVWLKLVKDLDLQRDNKNRGQVHLELLYCPFGMKNGFANPFSPELSMTSLEKVFKSGEEDMDYAENGGEVKNKRREVITRGVLAVTVISAEDLAPADVMGKADPYVVVSMKKTAAKNKTRVSNDNLNPVWNQTFDFVVEDGLHDMLILEVWDHDTFGKVVHDYMGRCILTLTRVILEGEYKDSFQLDGAKSGKLNLHLKWMPQPIYRDS</sequence>
<dbReference type="GO" id="GO:0046872">
    <property type="term" value="F:metal ion binding"/>
    <property type="evidence" value="ECO:0007669"/>
    <property type="project" value="UniProtKB-KW"/>
</dbReference>